<evidence type="ECO:0000313" key="3">
    <source>
        <dbReference type="EMBL" id="MCZ4328483.1"/>
    </source>
</evidence>
<dbReference type="Proteomes" id="UP001068379">
    <property type="component" value="Unassembled WGS sequence"/>
</dbReference>
<dbReference type="RefSeq" id="WP_269355790.1">
    <property type="nucleotide sequence ID" value="NZ_JAPWHE010000001.1"/>
</dbReference>
<evidence type="ECO:0000256" key="1">
    <source>
        <dbReference type="SAM" id="MobiDB-lite"/>
    </source>
</evidence>
<dbReference type="CDD" id="cd16892">
    <property type="entry name" value="LT_VirB1-like"/>
    <property type="match status" value="1"/>
</dbReference>
<evidence type="ECO:0000313" key="4">
    <source>
        <dbReference type="Proteomes" id="UP001068379"/>
    </source>
</evidence>
<dbReference type="InterPro" id="IPR008258">
    <property type="entry name" value="Transglycosylase_SLT_dom_1"/>
</dbReference>
<comment type="caution">
    <text evidence="3">The sequence shown here is derived from an EMBL/GenBank/DDBJ whole genome shotgun (WGS) entry which is preliminary data.</text>
</comment>
<protein>
    <submittedName>
        <fullName evidence="3">Lytic transglycosylase domain-containing protein</fullName>
    </submittedName>
</protein>
<reference evidence="3" key="1">
    <citation type="submission" date="2022-12" db="EMBL/GenBank/DDBJ databases">
        <title>Bacterial isolates from different developmental stages of Nematostella vectensis.</title>
        <authorList>
            <person name="Fraune S."/>
        </authorList>
    </citation>
    <scope>NUCLEOTIDE SEQUENCE</scope>
    <source>
        <strain evidence="3">G21619-S1</strain>
    </source>
</reference>
<organism evidence="3 4">
    <name type="scientific">Castellaniella denitrificans</name>
    <dbReference type="NCBI Taxonomy" id="56119"/>
    <lineage>
        <taxon>Bacteria</taxon>
        <taxon>Pseudomonadati</taxon>
        <taxon>Pseudomonadota</taxon>
        <taxon>Betaproteobacteria</taxon>
        <taxon>Burkholderiales</taxon>
        <taxon>Alcaligenaceae</taxon>
        <taxon>Castellaniella</taxon>
    </lineage>
</organism>
<sequence>MLTTIAALALTCAPHIHPATLSALVRHESNANQYAIGVNDPAHRLSHQPDSLDKAVSAARALIADGVNFDAGLGQINVRNWGWLGLTAETVFDPCANLTAAQTVLSECYARALKTHRPTQQALRAALSCYNTGDLARGFNNGYVGRVLAAAGIQVPALRDDSVTAGEAPPPQPPTGSPDGFSSNPIPDGFSQPPPAQEQTAPAA</sequence>
<feature type="region of interest" description="Disordered" evidence="1">
    <location>
        <begin position="160"/>
        <end position="204"/>
    </location>
</feature>
<feature type="domain" description="Transglycosylase SLT" evidence="2">
    <location>
        <begin position="11"/>
        <end position="144"/>
    </location>
</feature>
<dbReference type="InterPro" id="IPR023346">
    <property type="entry name" value="Lysozyme-like_dom_sf"/>
</dbReference>
<evidence type="ECO:0000259" key="2">
    <source>
        <dbReference type="Pfam" id="PF01464"/>
    </source>
</evidence>
<name>A0ABT4LZN3_9BURK</name>
<keyword evidence="4" id="KW-1185">Reference proteome</keyword>
<proteinExistence type="predicted"/>
<dbReference type="Gene3D" id="1.10.530.10">
    <property type="match status" value="1"/>
</dbReference>
<dbReference type="EMBL" id="JAPWHE010000001">
    <property type="protein sequence ID" value="MCZ4328483.1"/>
    <property type="molecule type" value="Genomic_DNA"/>
</dbReference>
<gene>
    <name evidence="3" type="ORF">O4H32_00760</name>
</gene>
<dbReference type="Pfam" id="PF01464">
    <property type="entry name" value="SLT"/>
    <property type="match status" value="1"/>
</dbReference>
<accession>A0ABT4LZN3</accession>
<dbReference type="SUPFAM" id="SSF53955">
    <property type="entry name" value="Lysozyme-like"/>
    <property type="match status" value="1"/>
</dbReference>